<dbReference type="Gene3D" id="3.80.10.10">
    <property type="entry name" value="Ribonuclease Inhibitor"/>
    <property type="match status" value="1"/>
</dbReference>
<dbReference type="EMBL" id="ML210236">
    <property type="protein sequence ID" value="TFK22640.1"/>
    <property type="molecule type" value="Genomic_DNA"/>
</dbReference>
<dbReference type="OrthoDB" id="2886770at2759"/>
<gene>
    <name evidence="1" type="ORF">FA15DRAFT_695614</name>
</gene>
<organism evidence="1 2">
    <name type="scientific">Coprinopsis marcescibilis</name>
    <name type="common">Agaric fungus</name>
    <name type="synonym">Psathyrella marcescibilis</name>
    <dbReference type="NCBI Taxonomy" id="230819"/>
    <lineage>
        <taxon>Eukaryota</taxon>
        <taxon>Fungi</taxon>
        <taxon>Dikarya</taxon>
        <taxon>Basidiomycota</taxon>
        <taxon>Agaricomycotina</taxon>
        <taxon>Agaricomycetes</taxon>
        <taxon>Agaricomycetidae</taxon>
        <taxon>Agaricales</taxon>
        <taxon>Agaricineae</taxon>
        <taxon>Psathyrellaceae</taxon>
        <taxon>Coprinopsis</taxon>
    </lineage>
</organism>
<sequence>MASGTLSDTIAFRLSTKDGQQIITQERNGAIESVSFIESASTIKTPQPLIEPVRLRLLECGEILPSDHEISILDGLKEELASKEVALLAEKEVIESEISSLLRKLALVHADLVHTSAQGTLVAKILSEVEQQKSNRPDMPAEILSEIFLWSILEGSTSKESSKQCPMPTPSSTVAEISSSPLLAITQVSSLWRTTAIGCPQLWNQINFQYAPNTDSTPLDIIAPKAKLLQLWLERSHPLAVHLSLLPRYSIFSSNPIHPSIVDAISSISNRIRSLEIDAPVKDVLKSILFPMEAYIGLPSLHSLRLCIVQRGIVGSPHRFITGFEGCQSLKRLSLDLEPPSPRSISVNWRQLTHLDTLNPKRPLPQLRWMDLIRLCPNLVAGSFLITSEPDLAPFDVQTPFTTLATPFYMSDLEELVIEYVGGGQLSSLVQGIHFKRLRRLEVYAEAGFQNLRRYMPLGDVEALSEQLRSVRLLSFSGVGAQPEDFMALLSNLVVLEDLKLDVSSGGGNYHRQLLARLDNWILFLPRLRNLVLGKYVPVASEDILTCLKVAERRSTSLAEHAVGISSGSPFHISLYLDSVRCSSITLPQEIISDLGEAYSSSSFSLRFVSSSSRF</sequence>
<dbReference type="InterPro" id="IPR032675">
    <property type="entry name" value="LRR_dom_sf"/>
</dbReference>
<dbReference type="Proteomes" id="UP000307440">
    <property type="component" value="Unassembled WGS sequence"/>
</dbReference>
<evidence type="ECO:0000313" key="1">
    <source>
        <dbReference type="EMBL" id="TFK22640.1"/>
    </source>
</evidence>
<dbReference type="AlphaFoldDB" id="A0A5C3KQ26"/>
<dbReference type="STRING" id="230819.A0A5C3KQ26"/>
<evidence type="ECO:0000313" key="2">
    <source>
        <dbReference type="Proteomes" id="UP000307440"/>
    </source>
</evidence>
<reference evidence="1 2" key="1">
    <citation type="journal article" date="2019" name="Nat. Ecol. Evol.">
        <title>Megaphylogeny resolves global patterns of mushroom evolution.</title>
        <authorList>
            <person name="Varga T."/>
            <person name="Krizsan K."/>
            <person name="Foldi C."/>
            <person name="Dima B."/>
            <person name="Sanchez-Garcia M."/>
            <person name="Sanchez-Ramirez S."/>
            <person name="Szollosi G.J."/>
            <person name="Szarkandi J.G."/>
            <person name="Papp V."/>
            <person name="Albert L."/>
            <person name="Andreopoulos W."/>
            <person name="Angelini C."/>
            <person name="Antonin V."/>
            <person name="Barry K.W."/>
            <person name="Bougher N.L."/>
            <person name="Buchanan P."/>
            <person name="Buyck B."/>
            <person name="Bense V."/>
            <person name="Catcheside P."/>
            <person name="Chovatia M."/>
            <person name="Cooper J."/>
            <person name="Damon W."/>
            <person name="Desjardin D."/>
            <person name="Finy P."/>
            <person name="Geml J."/>
            <person name="Haridas S."/>
            <person name="Hughes K."/>
            <person name="Justo A."/>
            <person name="Karasinski D."/>
            <person name="Kautmanova I."/>
            <person name="Kiss B."/>
            <person name="Kocsube S."/>
            <person name="Kotiranta H."/>
            <person name="LaButti K.M."/>
            <person name="Lechner B.E."/>
            <person name="Liimatainen K."/>
            <person name="Lipzen A."/>
            <person name="Lukacs Z."/>
            <person name="Mihaltcheva S."/>
            <person name="Morgado L.N."/>
            <person name="Niskanen T."/>
            <person name="Noordeloos M.E."/>
            <person name="Ohm R.A."/>
            <person name="Ortiz-Santana B."/>
            <person name="Ovrebo C."/>
            <person name="Racz N."/>
            <person name="Riley R."/>
            <person name="Savchenko A."/>
            <person name="Shiryaev A."/>
            <person name="Soop K."/>
            <person name="Spirin V."/>
            <person name="Szebenyi C."/>
            <person name="Tomsovsky M."/>
            <person name="Tulloss R.E."/>
            <person name="Uehling J."/>
            <person name="Grigoriev I.V."/>
            <person name="Vagvolgyi C."/>
            <person name="Papp T."/>
            <person name="Martin F.M."/>
            <person name="Miettinen O."/>
            <person name="Hibbett D.S."/>
            <person name="Nagy L.G."/>
        </authorList>
    </citation>
    <scope>NUCLEOTIDE SEQUENCE [LARGE SCALE GENOMIC DNA]</scope>
    <source>
        <strain evidence="1 2">CBS 121175</strain>
    </source>
</reference>
<proteinExistence type="predicted"/>
<name>A0A5C3KQ26_COPMA</name>
<keyword evidence="2" id="KW-1185">Reference proteome</keyword>
<accession>A0A5C3KQ26</accession>
<protein>
    <submittedName>
        <fullName evidence="1">Uncharacterized protein</fullName>
    </submittedName>
</protein>